<organism evidence="2 3">
    <name type="scientific">Paenibacillus turicensis</name>
    <dbReference type="NCBI Taxonomy" id="160487"/>
    <lineage>
        <taxon>Bacteria</taxon>
        <taxon>Bacillati</taxon>
        <taxon>Bacillota</taxon>
        <taxon>Bacilli</taxon>
        <taxon>Bacillales</taxon>
        <taxon>Paenibacillaceae</taxon>
        <taxon>Paenibacillus</taxon>
    </lineage>
</organism>
<evidence type="ECO:0000313" key="3">
    <source>
        <dbReference type="Proteomes" id="UP001519272"/>
    </source>
</evidence>
<reference evidence="2 3" key="1">
    <citation type="submission" date="2021-03" db="EMBL/GenBank/DDBJ databases">
        <title>Genomic Encyclopedia of Type Strains, Phase IV (KMG-IV): sequencing the most valuable type-strain genomes for metagenomic binning, comparative biology and taxonomic classification.</title>
        <authorList>
            <person name="Goeker M."/>
        </authorList>
    </citation>
    <scope>NUCLEOTIDE SEQUENCE [LARGE SCALE GENOMIC DNA]</scope>
    <source>
        <strain evidence="2 3">DSM 14349</strain>
    </source>
</reference>
<gene>
    <name evidence="2" type="ORF">J2Z32_001314</name>
</gene>
<evidence type="ECO:0000256" key="1">
    <source>
        <dbReference type="SAM" id="Phobius"/>
    </source>
</evidence>
<proteinExistence type="predicted"/>
<feature type="transmembrane region" description="Helical" evidence="1">
    <location>
        <begin position="29"/>
        <end position="48"/>
    </location>
</feature>
<evidence type="ECO:0000313" key="2">
    <source>
        <dbReference type="EMBL" id="MBP1904691.1"/>
    </source>
</evidence>
<sequence>MNIVKLLMTVIYLIVSMSIIWFMDAYSSYRNGALVVCILLYYISVRLYNKKLRNQKNENK</sequence>
<keyword evidence="1" id="KW-1133">Transmembrane helix</keyword>
<keyword evidence="1" id="KW-0472">Membrane</keyword>
<keyword evidence="3" id="KW-1185">Reference proteome</keyword>
<keyword evidence="1" id="KW-0812">Transmembrane</keyword>
<dbReference type="Proteomes" id="UP001519272">
    <property type="component" value="Unassembled WGS sequence"/>
</dbReference>
<comment type="caution">
    <text evidence="2">The sequence shown here is derived from an EMBL/GenBank/DDBJ whole genome shotgun (WGS) entry which is preliminary data.</text>
</comment>
<name>A0ABS4FQ45_9BACL</name>
<dbReference type="EMBL" id="JAGGKG010000004">
    <property type="protein sequence ID" value="MBP1904691.1"/>
    <property type="molecule type" value="Genomic_DNA"/>
</dbReference>
<feature type="transmembrane region" description="Helical" evidence="1">
    <location>
        <begin position="7"/>
        <end position="23"/>
    </location>
</feature>
<protein>
    <submittedName>
        <fullName evidence="2">Uncharacterized membrane-anchored protein YhcB (DUF1043 family)</fullName>
    </submittedName>
</protein>
<accession>A0ABS4FQ45</accession>